<proteinExistence type="predicted"/>
<dbReference type="SUPFAM" id="SSF55486">
    <property type="entry name" value="Metalloproteases ('zincins'), catalytic domain"/>
    <property type="match status" value="1"/>
</dbReference>
<keyword evidence="1" id="KW-0732">Signal</keyword>
<dbReference type="Gene3D" id="2.60.120.380">
    <property type="match status" value="1"/>
</dbReference>
<feature type="chain" id="PRO_5046988244" evidence="1">
    <location>
        <begin position="20"/>
        <end position="566"/>
    </location>
</feature>
<comment type="caution">
    <text evidence="3">The sequence shown here is derived from an EMBL/GenBank/DDBJ whole genome shotgun (WGS) entry which is preliminary data.</text>
</comment>
<dbReference type="Pfam" id="PF04151">
    <property type="entry name" value="PPC"/>
    <property type="match status" value="1"/>
</dbReference>
<dbReference type="InterPro" id="IPR007280">
    <property type="entry name" value="Peptidase_C_arc/bac"/>
</dbReference>
<gene>
    <name evidence="3" type="ORF">ACFL27_22275</name>
</gene>
<name>A0ABV6Z3B2_UNCC1</name>
<protein>
    <submittedName>
        <fullName evidence="3">Pre-peptidase C-terminal domain-containing protein</fullName>
    </submittedName>
</protein>
<keyword evidence="4" id="KW-1185">Reference proteome</keyword>
<feature type="signal peptide" evidence="1">
    <location>
        <begin position="1"/>
        <end position="19"/>
    </location>
</feature>
<evidence type="ECO:0000259" key="2">
    <source>
        <dbReference type="Pfam" id="PF04151"/>
    </source>
</evidence>
<reference evidence="3 4" key="1">
    <citation type="submission" date="2024-09" db="EMBL/GenBank/DDBJ databases">
        <title>Laminarin stimulates single cell rates of sulfate reduction while oxygen inhibits transcriptomic activity in coastal marine sediment.</title>
        <authorList>
            <person name="Lindsay M."/>
            <person name="Orcutt B."/>
            <person name="Emerson D."/>
            <person name="Stepanauskas R."/>
            <person name="D'Angelo T."/>
        </authorList>
    </citation>
    <scope>NUCLEOTIDE SEQUENCE [LARGE SCALE GENOMIC DNA]</scope>
    <source>
        <strain evidence="3">SAG AM-311-K15</strain>
    </source>
</reference>
<accession>A0ABV6Z3B2</accession>
<dbReference type="EMBL" id="JBHPBY010000391">
    <property type="protein sequence ID" value="MFC1852935.1"/>
    <property type="molecule type" value="Genomic_DNA"/>
</dbReference>
<evidence type="ECO:0000313" key="4">
    <source>
        <dbReference type="Proteomes" id="UP001594351"/>
    </source>
</evidence>
<evidence type="ECO:0000313" key="3">
    <source>
        <dbReference type="EMBL" id="MFC1852935.1"/>
    </source>
</evidence>
<dbReference type="Proteomes" id="UP001594351">
    <property type="component" value="Unassembled WGS sequence"/>
</dbReference>
<organism evidence="3 4">
    <name type="scientific">candidate division CSSED10-310 bacterium</name>
    <dbReference type="NCBI Taxonomy" id="2855610"/>
    <lineage>
        <taxon>Bacteria</taxon>
        <taxon>Bacteria division CSSED10-310</taxon>
    </lineage>
</organism>
<dbReference type="PROSITE" id="PS51257">
    <property type="entry name" value="PROKAR_LIPOPROTEIN"/>
    <property type="match status" value="1"/>
</dbReference>
<sequence length="566" mass="62345">MKKIHFLMLIIVLSAWLLTGCTDDSEDEVTINSFTASASNVLANDAVTLTWDVTGATSLSISPDVGDVTGQTSVAAYPLSDTTYTLTAANSDQTKTATVEITTDLAGYAYLSNPITATGDGTLKDENDQTNAALDGARSQVQLKYLDGSGSLIGTYADLSAPGIYGAEPPEDYTPGSVVTDTDSYHFSRDTYAFSEVNCYYHITATHDLLTQMGFSDIINYAIPIHAFYEEDLNAFYSGYDRGLHFGYHYYYQDYYYIGPDSSEDSEVVVHEYGHAIQADQYYNWGSLNVQGAMGEGFSDFLGQLSAGDTRFLYYEGEWFAHLFPSYVSPEGIPYLRPLNTDRTFPDDLGIIYINDPDRGTGIRYQVHYDGIFWSSALMALHDALVAVSSDKKLKTLELVIQSHYDKPKTFREAGTAILAANTALYEDIDKDTINAILTQRGMFAEPAPPSSYPVSTVTPNSTTTLITYAPLCHYAQVTIGEGVSQLQIKTTIDDSNPNADMDLYIRKDSVHFYDYDYYAATEAGNETVTLDNPAAGTYGICIHSYSKFGYYGTGFVTYYLTIETS</sequence>
<dbReference type="Gene3D" id="1.10.390.10">
    <property type="entry name" value="Neutral Protease Domain 2"/>
    <property type="match status" value="1"/>
</dbReference>
<feature type="domain" description="Peptidase C-terminal archaeal/bacterial" evidence="2">
    <location>
        <begin position="477"/>
        <end position="544"/>
    </location>
</feature>
<dbReference type="InterPro" id="IPR027268">
    <property type="entry name" value="Peptidase_M4/M1_CTD_sf"/>
</dbReference>
<evidence type="ECO:0000256" key="1">
    <source>
        <dbReference type="SAM" id="SignalP"/>
    </source>
</evidence>